<dbReference type="InterPro" id="IPR011050">
    <property type="entry name" value="Pectin_lyase_fold/virulence"/>
</dbReference>
<protein>
    <recommendedName>
        <fullName evidence="4">Right handed beta helix domain-containing protein</fullName>
    </recommendedName>
</protein>
<name>A0A2T2Y943_9BACT</name>
<dbReference type="EMBL" id="PYFT01000001">
    <property type="protein sequence ID" value="PSR52023.1"/>
    <property type="molecule type" value="Genomic_DNA"/>
</dbReference>
<keyword evidence="1" id="KW-0732">Signal</keyword>
<dbReference type="SUPFAM" id="SSF51126">
    <property type="entry name" value="Pectin lyase-like"/>
    <property type="match status" value="1"/>
</dbReference>
<dbReference type="AlphaFoldDB" id="A0A2T2Y943"/>
<accession>A0A2T2Y943</accession>
<feature type="chain" id="PRO_5015703370" description="Right handed beta helix domain-containing protein" evidence="1">
    <location>
        <begin position="22"/>
        <end position="339"/>
    </location>
</feature>
<evidence type="ECO:0000313" key="2">
    <source>
        <dbReference type="EMBL" id="PSR52023.1"/>
    </source>
</evidence>
<feature type="signal peptide" evidence="1">
    <location>
        <begin position="1"/>
        <end position="21"/>
    </location>
</feature>
<keyword evidence="3" id="KW-1185">Reference proteome</keyword>
<sequence length="339" mass="36162">MNIKSTFILLTGLLLTNSLLANVFRVNNTLTTDKAQKIFKTIQEAHDATDVAAGDTLMIEGTATTYDGVDLTKRLVLIGPGYLLAQNPQTQANGSQAVVLGIDIQSEASGSILMGLTFAYNSTNYTPHIGANNVIVMRCYLPYPIEMYNEVVNAQILQNYFEGNAFTINSTNYTFTGITFRNNIIGGGVNIASTNTYQRVFSAVENNIFLGNVNLTASTFRNNIIAGKNATVTVNSGTVQNNLVSNNQLPATNGNQTYNEAQLFVGAAGNSPDGKYQLKADSPYKTAGLAGSEPGVFGGGQPYVLSGLPPIPSIYELTAESFGSKQNGLPVKIKAKANQ</sequence>
<proteinExistence type="predicted"/>
<dbReference type="Proteomes" id="UP000240357">
    <property type="component" value="Unassembled WGS sequence"/>
</dbReference>
<comment type="caution">
    <text evidence="2">The sequence shown here is derived from an EMBL/GenBank/DDBJ whole genome shotgun (WGS) entry which is preliminary data.</text>
</comment>
<evidence type="ECO:0000256" key="1">
    <source>
        <dbReference type="SAM" id="SignalP"/>
    </source>
</evidence>
<organism evidence="2 3">
    <name type="scientific">Adhaeribacter arboris</name>
    <dbReference type="NCBI Taxonomy" id="2072846"/>
    <lineage>
        <taxon>Bacteria</taxon>
        <taxon>Pseudomonadati</taxon>
        <taxon>Bacteroidota</taxon>
        <taxon>Cytophagia</taxon>
        <taxon>Cytophagales</taxon>
        <taxon>Hymenobacteraceae</taxon>
        <taxon>Adhaeribacter</taxon>
    </lineage>
</organism>
<reference evidence="2 3" key="1">
    <citation type="submission" date="2018-03" db="EMBL/GenBank/DDBJ databases">
        <title>Adhaeribacter sp. HMF7605 Genome sequencing and assembly.</title>
        <authorList>
            <person name="Kang H."/>
            <person name="Kang J."/>
            <person name="Cha I."/>
            <person name="Kim H."/>
            <person name="Joh K."/>
        </authorList>
    </citation>
    <scope>NUCLEOTIDE SEQUENCE [LARGE SCALE GENOMIC DNA]</scope>
    <source>
        <strain evidence="2 3">HMF7605</strain>
    </source>
</reference>
<evidence type="ECO:0000313" key="3">
    <source>
        <dbReference type="Proteomes" id="UP000240357"/>
    </source>
</evidence>
<gene>
    <name evidence="2" type="ORF">AHMF7605_00040</name>
</gene>
<evidence type="ECO:0008006" key="4">
    <source>
        <dbReference type="Google" id="ProtNLM"/>
    </source>
</evidence>
<dbReference type="OrthoDB" id="669576at2"/>
<dbReference type="RefSeq" id="WP_106925243.1">
    <property type="nucleotide sequence ID" value="NZ_PYFT01000001.1"/>
</dbReference>